<protein>
    <submittedName>
        <fullName evidence="1">Uncharacterized protein</fullName>
    </submittedName>
</protein>
<name>A0ABP0TIV1_9BRYO</name>
<gene>
    <name evidence="1" type="ORF">CSSPTR1EN2_LOCUS4118</name>
</gene>
<keyword evidence="2" id="KW-1185">Reference proteome</keyword>
<dbReference type="Proteomes" id="UP001497512">
    <property type="component" value="Chromosome 11"/>
</dbReference>
<sequence length="127" mass="14761">MSQRQDYVPKNGVSLVANDVPMHLDPMKVPHQSSTASDPAILEWMKQPWDSRTAGSLAFPANPRFKIYLVRYEDVIHRYYSENMKIEKRWIADLEEENVVAIERVVYELVQEATKLTDAMGEVYIPY</sequence>
<organism evidence="1 2">
    <name type="scientific">Sphagnum troendelagicum</name>
    <dbReference type="NCBI Taxonomy" id="128251"/>
    <lineage>
        <taxon>Eukaryota</taxon>
        <taxon>Viridiplantae</taxon>
        <taxon>Streptophyta</taxon>
        <taxon>Embryophyta</taxon>
        <taxon>Bryophyta</taxon>
        <taxon>Sphagnophytina</taxon>
        <taxon>Sphagnopsida</taxon>
        <taxon>Sphagnales</taxon>
        <taxon>Sphagnaceae</taxon>
        <taxon>Sphagnum</taxon>
    </lineage>
</organism>
<evidence type="ECO:0000313" key="1">
    <source>
        <dbReference type="EMBL" id="CAK9197726.1"/>
    </source>
</evidence>
<proteinExistence type="predicted"/>
<accession>A0ABP0TIV1</accession>
<reference evidence="1" key="1">
    <citation type="submission" date="2024-02" db="EMBL/GenBank/DDBJ databases">
        <authorList>
            <consortium name="ELIXIR-Norway"/>
            <consortium name="Elixir Norway"/>
        </authorList>
    </citation>
    <scope>NUCLEOTIDE SEQUENCE</scope>
</reference>
<evidence type="ECO:0000313" key="2">
    <source>
        <dbReference type="Proteomes" id="UP001497512"/>
    </source>
</evidence>
<dbReference type="EMBL" id="OZ019903">
    <property type="protein sequence ID" value="CAK9197726.1"/>
    <property type="molecule type" value="Genomic_DNA"/>
</dbReference>